<name>A0ABT0E4Z8_9GAMM</name>
<dbReference type="SUPFAM" id="SSF56091">
    <property type="entry name" value="DNA ligase/mRNA capping enzyme, catalytic domain"/>
    <property type="match status" value="1"/>
</dbReference>
<dbReference type="Proteomes" id="UP001165524">
    <property type="component" value="Unassembled WGS sequence"/>
</dbReference>
<gene>
    <name evidence="7" type="ORF">MU846_04015</name>
</gene>
<dbReference type="InterPro" id="IPR050326">
    <property type="entry name" value="NAD_dep_DNA_ligaseB"/>
</dbReference>
<dbReference type="Gene3D" id="3.30.1490.70">
    <property type="match status" value="1"/>
</dbReference>
<dbReference type="InterPro" id="IPR029319">
    <property type="entry name" value="DNA_ligase_OB"/>
</dbReference>
<dbReference type="NCBIfam" id="NF006592">
    <property type="entry name" value="PRK09125.1"/>
    <property type="match status" value="1"/>
</dbReference>
<evidence type="ECO:0000256" key="1">
    <source>
        <dbReference type="ARBA" id="ARBA00022598"/>
    </source>
</evidence>
<evidence type="ECO:0000256" key="4">
    <source>
        <dbReference type="ARBA" id="ARBA00023204"/>
    </source>
</evidence>
<dbReference type="Pfam" id="PF14743">
    <property type="entry name" value="DNA_ligase_OB_2"/>
    <property type="match status" value="1"/>
</dbReference>
<organism evidence="7 8">
    <name type="scientific">Alcanivorax quisquiliarum</name>
    <dbReference type="NCBI Taxonomy" id="2933565"/>
    <lineage>
        <taxon>Bacteria</taxon>
        <taxon>Pseudomonadati</taxon>
        <taxon>Pseudomonadota</taxon>
        <taxon>Gammaproteobacteria</taxon>
        <taxon>Oceanospirillales</taxon>
        <taxon>Alcanivoracaceae</taxon>
        <taxon>Alcanivorax</taxon>
    </lineage>
</organism>
<protein>
    <submittedName>
        <fullName evidence="7">DNA ligase</fullName>
        <ecNumber evidence="7">6.5.1.1</ecNumber>
    </submittedName>
</protein>
<keyword evidence="5" id="KW-0732">Signal</keyword>
<dbReference type="Gene3D" id="3.30.470.30">
    <property type="entry name" value="DNA ligase/mRNA capping enzyme"/>
    <property type="match status" value="1"/>
</dbReference>
<dbReference type="EMBL" id="JALKII010000002">
    <property type="protein sequence ID" value="MCK0536865.1"/>
    <property type="molecule type" value="Genomic_DNA"/>
</dbReference>
<dbReference type="PANTHER" id="PTHR47810:SF1">
    <property type="entry name" value="DNA LIGASE B"/>
    <property type="match status" value="1"/>
</dbReference>
<evidence type="ECO:0000256" key="5">
    <source>
        <dbReference type="SAM" id="SignalP"/>
    </source>
</evidence>
<dbReference type="CDD" id="cd08041">
    <property type="entry name" value="OBF_kDNA_ligase_like"/>
    <property type="match status" value="1"/>
</dbReference>
<dbReference type="InterPro" id="IPR012340">
    <property type="entry name" value="NA-bd_OB-fold"/>
</dbReference>
<keyword evidence="1 7" id="KW-0436">Ligase</keyword>
<keyword evidence="8" id="KW-1185">Reference proteome</keyword>
<evidence type="ECO:0000256" key="2">
    <source>
        <dbReference type="ARBA" id="ARBA00022705"/>
    </source>
</evidence>
<dbReference type="SUPFAM" id="SSF50249">
    <property type="entry name" value="Nucleic acid-binding proteins"/>
    <property type="match status" value="1"/>
</dbReference>
<accession>A0ABT0E4Z8</accession>
<dbReference type="GO" id="GO:0003910">
    <property type="term" value="F:DNA ligase (ATP) activity"/>
    <property type="evidence" value="ECO:0007669"/>
    <property type="project" value="UniProtKB-EC"/>
</dbReference>
<evidence type="ECO:0000313" key="7">
    <source>
        <dbReference type="EMBL" id="MCK0536865.1"/>
    </source>
</evidence>
<comment type="caution">
    <text evidence="7">The sequence shown here is derived from an EMBL/GenBank/DDBJ whole genome shotgun (WGS) entry which is preliminary data.</text>
</comment>
<keyword evidence="2" id="KW-0235">DNA replication</keyword>
<dbReference type="Gene3D" id="2.40.50.140">
    <property type="entry name" value="Nucleic acid-binding proteins"/>
    <property type="match status" value="1"/>
</dbReference>
<evidence type="ECO:0000259" key="6">
    <source>
        <dbReference type="Pfam" id="PF14743"/>
    </source>
</evidence>
<dbReference type="EC" id="6.5.1.1" evidence="7"/>
<keyword evidence="3" id="KW-0227">DNA damage</keyword>
<feature type="chain" id="PRO_5046034234" evidence="5">
    <location>
        <begin position="18"/>
        <end position="284"/>
    </location>
</feature>
<proteinExistence type="predicted"/>
<dbReference type="RefSeq" id="WP_246948678.1">
    <property type="nucleotide sequence ID" value="NZ_JALKII010000002.1"/>
</dbReference>
<dbReference type="CDD" id="cd07896">
    <property type="entry name" value="Adenylation_kDNA_ligase_like"/>
    <property type="match status" value="1"/>
</dbReference>
<evidence type="ECO:0000313" key="8">
    <source>
        <dbReference type="Proteomes" id="UP001165524"/>
    </source>
</evidence>
<reference evidence="7" key="1">
    <citation type="submission" date="2022-04" db="EMBL/GenBank/DDBJ databases">
        <title>Alcanivorax sp. CY1518 draft genome sequence.</title>
        <authorList>
            <person name="Zhao G."/>
            <person name="An M."/>
        </authorList>
    </citation>
    <scope>NUCLEOTIDE SEQUENCE</scope>
    <source>
        <strain evidence="7">CY1518</strain>
    </source>
</reference>
<evidence type="ECO:0000256" key="3">
    <source>
        <dbReference type="ARBA" id="ARBA00022763"/>
    </source>
</evidence>
<dbReference type="PANTHER" id="PTHR47810">
    <property type="entry name" value="DNA LIGASE"/>
    <property type="match status" value="1"/>
</dbReference>
<feature type="domain" description="DNA ligase OB-like" evidence="6">
    <location>
        <begin position="203"/>
        <end position="268"/>
    </location>
</feature>
<sequence length="284" mass="31881">MKYWILLCCLCSAAALADAPALLLAREYRGETDLHHYWVSEKFDGVRARWDGEALISRQGHPFHAPAWFTEGFPAQAMDGELWIGRGRFDEVSGAVRRHTPVPAQWRNIRFMIFDLPEHPGTFTERYAAMQALPPSPYAAVITQFRVADRDELLARLDEVVAAGGEGLMLHHGAARYRTGRSDALLKLKPYQDAEATVVGHLPGRGRHGGRLGALIVETEAGVRFRLGTGFSDAQRETPPPLGSVVTYRYHGLTRDGVPRFGSFLRVRDQVRDVRDVRDERPIR</sequence>
<keyword evidence="4" id="KW-0234">DNA repair</keyword>
<feature type="signal peptide" evidence="5">
    <location>
        <begin position="1"/>
        <end position="17"/>
    </location>
</feature>